<evidence type="ECO:0000256" key="6">
    <source>
        <dbReference type="ARBA" id="ARBA00022747"/>
    </source>
</evidence>
<comment type="caution">
    <text evidence="10">The sequence shown here is derived from an EMBL/GenBank/DDBJ whole genome shotgun (WGS) entry which is preliminary data.</text>
</comment>
<protein>
    <recommendedName>
        <fullName evidence="2">site-specific DNA-methyltransferase (adenine-specific)</fullName>
        <ecNumber evidence="2">2.1.1.72</ecNumber>
    </recommendedName>
</protein>
<feature type="coiled-coil region" evidence="8">
    <location>
        <begin position="391"/>
        <end position="418"/>
    </location>
</feature>
<evidence type="ECO:0000256" key="8">
    <source>
        <dbReference type="SAM" id="Coils"/>
    </source>
</evidence>
<keyword evidence="8" id="KW-0175">Coiled coil</keyword>
<dbReference type="PANTHER" id="PTHR42933:SF1">
    <property type="entry name" value="SITE-SPECIFIC DNA-METHYLTRANSFERASE (ADENINE-SPECIFIC)"/>
    <property type="match status" value="1"/>
</dbReference>
<accession>A0A009HI40</accession>
<dbReference type="GO" id="GO:0003677">
    <property type="term" value="F:DNA binding"/>
    <property type="evidence" value="ECO:0007669"/>
    <property type="project" value="InterPro"/>
</dbReference>
<dbReference type="Proteomes" id="UP000020595">
    <property type="component" value="Unassembled WGS sequence"/>
</dbReference>
<organism evidence="10 11">
    <name type="scientific">Acinetobacter baumannii (strain 1295743)</name>
    <dbReference type="NCBI Taxonomy" id="1310613"/>
    <lineage>
        <taxon>Bacteria</taxon>
        <taxon>Pseudomonadati</taxon>
        <taxon>Pseudomonadota</taxon>
        <taxon>Gammaproteobacteria</taxon>
        <taxon>Moraxellales</taxon>
        <taxon>Moraxellaceae</taxon>
        <taxon>Acinetobacter</taxon>
        <taxon>Acinetobacter calcoaceticus/baumannii complex</taxon>
    </lineage>
</organism>
<feature type="domain" description="DNA methylase adenine-specific" evidence="9">
    <location>
        <begin position="101"/>
        <end position="393"/>
    </location>
</feature>
<evidence type="ECO:0000256" key="3">
    <source>
        <dbReference type="ARBA" id="ARBA00022603"/>
    </source>
</evidence>
<dbReference type="AlphaFoldDB" id="A0A009HI40"/>
<evidence type="ECO:0000256" key="1">
    <source>
        <dbReference type="ARBA" id="ARBA00006594"/>
    </source>
</evidence>
<dbReference type="GO" id="GO:0009307">
    <property type="term" value="P:DNA restriction-modification system"/>
    <property type="evidence" value="ECO:0007669"/>
    <property type="project" value="UniProtKB-KW"/>
</dbReference>
<dbReference type="EC" id="2.1.1.72" evidence="2"/>
<evidence type="ECO:0000256" key="2">
    <source>
        <dbReference type="ARBA" id="ARBA00011900"/>
    </source>
</evidence>
<evidence type="ECO:0000256" key="5">
    <source>
        <dbReference type="ARBA" id="ARBA00022691"/>
    </source>
</evidence>
<dbReference type="EMBL" id="JEWH01000069">
    <property type="protein sequence ID" value="EXB03867.1"/>
    <property type="molecule type" value="Genomic_DNA"/>
</dbReference>
<name>A0A009HI40_ACIB9</name>
<evidence type="ECO:0000313" key="11">
    <source>
        <dbReference type="Proteomes" id="UP000020595"/>
    </source>
</evidence>
<evidence type="ECO:0000256" key="7">
    <source>
        <dbReference type="ARBA" id="ARBA00047942"/>
    </source>
</evidence>
<dbReference type="RefSeq" id="WP_032051727.1">
    <property type="nucleotide sequence ID" value="NZ_JEWH01000069.1"/>
</dbReference>
<dbReference type="GO" id="GO:0008170">
    <property type="term" value="F:N-methyltransferase activity"/>
    <property type="evidence" value="ECO:0007669"/>
    <property type="project" value="InterPro"/>
</dbReference>
<comment type="catalytic activity">
    <reaction evidence="7">
        <text>a 2'-deoxyadenosine in DNA + S-adenosyl-L-methionine = an N(6)-methyl-2'-deoxyadenosine in DNA + S-adenosyl-L-homocysteine + H(+)</text>
        <dbReference type="Rhea" id="RHEA:15197"/>
        <dbReference type="Rhea" id="RHEA-COMP:12418"/>
        <dbReference type="Rhea" id="RHEA-COMP:12419"/>
        <dbReference type="ChEBI" id="CHEBI:15378"/>
        <dbReference type="ChEBI" id="CHEBI:57856"/>
        <dbReference type="ChEBI" id="CHEBI:59789"/>
        <dbReference type="ChEBI" id="CHEBI:90615"/>
        <dbReference type="ChEBI" id="CHEBI:90616"/>
        <dbReference type="EC" id="2.1.1.72"/>
    </reaction>
</comment>
<dbReference type="PANTHER" id="PTHR42933">
    <property type="entry name" value="SLR6095 PROTEIN"/>
    <property type="match status" value="1"/>
</dbReference>
<dbReference type="InterPro" id="IPR029063">
    <property type="entry name" value="SAM-dependent_MTases_sf"/>
</dbReference>
<keyword evidence="6" id="KW-0680">Restriction system</keyword>
<dbReference type="GO" id="GO:0032259">
    <property type="term" value="P:methylation"/>
    <property type="evidence" value="ECO:0007669"/>
    <property type="project" value="UniProtKB-KW"/>
</dbReference>
<dbReference type="Gene3D" id="3.40.50.150">
    <property type="entry name" value="Vaccinia Virus protein VP39"/>
    <property type="match status" value="1"/>
</dbReference>
<dbReference type="Pfam" id="PF02384">
    <property type="entry name" value="N6_Mtase"/>
    <property type="match status" value="1"/>
</dbReference>
<dbReference type="PATRIC" id="fig|1310613.3.peg.3519"/>
<evidence type="ECO:0000256" key="4">
    <source>
        <dbReference type="ARBA" id="ARBA00022679"/>
    </source>
</evidence>
<dbReference type="InterPro" id="IPR003356">
    <property type="entry name" value="DNA_methylase_A-5"/>
</dbReference>
<comment type="similarity">
    <text evidence="1">Belongs to the N(4)/N(6)-methyltransferase family.</text>
</comment>
<keyword evidence="3 10" id="KW-0489">Methyltransferase</keyword>
<evidence type="ECO:0000259" key="9">
    <source>
        <dbReference type="Pfam" id="PF02384"/>
    </source>
</evidence>
<keyword evidence="5" id="KW-0949">S-adenosyl-L-methionine</keyword>
<evidence type="ECO:0000313" key="10">
    <source>
        <dbReference type="EMBL" id="EXB03867.1"/>
    </source>
</evidence>
<dbReference type="SUPFAM" id="SSF53335">
    <property type="entry name" value="S-adenosyl-L-methionine-dependent methyltransferases"/>
    <property type="match status" value="1"/>
</dbReference>
<dbReference type="InterPro" id="IPR051537">
    <property type="entry name" value="DNA_Adenine_Mtase"/>
</dbReference>
<gene>
    <name evidence="10" type="ORF">J512_3678</name>
</gene>
<sequence length="426" mass="47753">MNLNAEVKKQLFKTFEILKTTLSVDQIPEILSLTSYSVYAEFDAVKTVSSTGENEILKYFQDFVQRHNLIWVNVPVLKAAAHSFSDILRSLITFYGECTSTDEFGRQIVGLLQEWVGLNPSSLGSFYSSSESVIALFQSLIGDCSDAVLYDGACGIGMIANRLNPKKAILRDINQTVVGITALLFKMSNIDVDLQVADTLTHNETSYNVDIVASTPPFGLRIQSQLVENTAYIRDIHLGKSIPSSASESLWIQQALYQLNDTGRAFLQIIPGWLFRGGYDAALREKLIEKGWVEAVIQLPEKLLSNTNIETVLLVLNKAKDTNGVVRFVDARTLGQRTRSQTTLMLEDITLIRNLVMGIETDSQLSQTISLQQIKENKYNLHCNEYFASEIEETKLDLKAESDKLIQAQLEYEKAQQIFNQILSEV</sequence>
<keyword evidence="4" id="KW-0808">Transferase</keyword>
<reference evidence="10 11" key="1">
    <citation type="submission" date="2014-02" db="EMBL/GenBank/DDBJ databases">
        <title>Comparative genomics and transcriptomics to identify genetic mechanisms underlying the emergence of carbapenem resistant Acinetobacter baumannii (CRAb).</title>
        <authorList>
            <person name="Harris A.D."/>
            <person name="Johnson K.J."/>
            <person name="George J."/>
            <person name="Shefchek K."/>
            <person name="Daugherty S.C."/>
            <person name="Parankush S."/>
            <person name="Sadzewicz L."/>
            <person name="Tallon L."/>
            <person name="Sengamalay N."/>
            <person name="Hazen T.H."/>
            <person name="Rasko D.A."/>
        </authorList>
    </citation>
    <scope>NUCLEOTIDE SEQUENCE [LARGE SCALE GENOMIC DNA]</scope>
    <source>
        <strain evidence="10 11">1295743</strain>
    </source>
</reference>
<dbReference type="GO" id="GO:0009007">
    <property type="term" value="F:site-specific DNA-methyltransferase (adenine-specific) activity"/>
    <property type="evidence" value="ECO:0007669"/>
    <property type="project" value="UniProtKB-EC"/>
</dbReference>
<proteinExistence type="inferred from homology"/>